<feature type="domain" description="Peptidase M48" evidence="10">
    <location>
        <begin position="213"/>
        <end position="412"/>
    </location>
</feature>
<evidence type="ECO:0000256" key="1">
    <source>
        <dbReference type="ARBA" id="ARBA00022670"/>
    </source>
</evidence>
<feature type="transmembrane region" description="Helical" evidence="9">
    <location>
        <begin position="24"/>
        <end position="45"/>
    </location>
</feature>
<evidence type="ECO:0000313" key="12">
    <source>
        <dbReference type="EMBL" id="AHJ13302.1"/>
    </source>
</evidence>
<organism evidence="12 13">
    <name type="scientific">Sulfurospirillum multivorans (strain DM 12446 / JCM 15788 / NBRC 109480)</name>
    <dbReference type="NCBI Taxonomy" id="1150621"/>
    <lineage>
        <taxon>Bacteria</taxon>
        <taxon>Pseudomonadati</taxon>
        <taxon>Campylobacterota</taxon>
        <taxon>Epsilonproteobacteria</taxon>
        <taxon>Campylobacterales</taxon>
        <taxon>Sulfurospirillaceae</taxon>
        <taxon>Sulfurospirillum</taxon>
    </lineage>
</organism>
<evidence type="ECO:0000256" key="8">
    <source>
        <dbReference type="RuleBase" id="RU003983"/>
    </source>
</evidence>
<feature type="transmembrane region" description="Helical" evidence="9">
    <location>
        <begin position="331"/>
        <end position="353"/>
    </location>
</feature>
<feature type="domain" description="CAAX prenyl protease 1 N-terminal" evidence="11">
    <location>
        <begin position="54"/>
        <end position="210"/>
    </location>
</feature>
<keyword evidence="9" id="KW-0472">Membrane</keyword>
<evidence type="ECO:0000256" key="7">
    <source>
        <dbReference type="PIRSR" id="PIRSR627057-2"/>
    </source>
</evidence>
<feature type="binding site" evidence="7">
    <location>
        <position position="283"/>
    </location>
    <ligand>
        <name>Zn(2+)</name>
        <dbReference type="ChEBI" id="CHEBI:29105"/>
        <note>catalytic</note>
    </ligand>
</feature>
<dbReference type="GO" id="GO:0071586">
    <property type="term" value="P:CAAX-box protein processing"/>
    <property type="evidence" value="ECO:0007669"/>
    <property type="project" value="InterPro"/>
</dbReference>
<sequence>MKNWYDNVFQFIKGKDSMLELLTLFYIIYLLIKLYAAFMEIGFVINARSFKAIILSPANYVKAAEYKIASQKFSIVSTLFDFILFFGWITFGLSTLDATLIMGNEALRSVLLVMSFIAINYLLSLPFDLYQTFGLDKKFGFSTIDAKTFILDQIKAALMFVILGGAFFWAMSMIIMAYEYWWFYGFLFAFVVILFINMIYPIVIVPLFNKLTPLEDESLKSSIEALLQKAGLKSSGVFSLDASKRDNRLNAYFGGLGRSKRVVLFDTLIAKLEKHELLAVLGHELGHFKHNDILKNIASSALMLLLMFALFGNLPEELFDALHVNQSAGSVMILFLMFSPLLSFVLMPLFGLVSRYNEYRADAYGSECESKEALASALVKLADENKSFPLSHPLTIALYFTHPPLTQRLKKLGMHFDFDEGEALAH</sequence>
<keyword evidence="9" id="KW-1133">Transmembrane helix</keyword>
<keyword evidence="1 8" id="KW-0645">Protease</keyword>
<evidence type="ECO:0000259" key="11">
    <source>
        <dbReference type="Pfam" id="PF16491"/>
    </source>
</evidence>
<dbReference type="Pfam" id="PF01435">
    <property type="entry name" value="Peptidase_M48"/>
    <property type="match status" value="1"/>
</dbReference>
<dbReference type="InterPro" id="IPR027057">
    <property type="entry name" value="CAXX_Prtase_1"/>
</dbReference>
<keyword evidence="2 7" id="KW-0479">Metal-binding</keyword>
<reference evidence="12 13" key="1">
    <citation type="journal article" date="2014" name="Environ. Microbiol.">
        <title>Insights into organohalide respiration and the versatile catabolism of Sulfurospirillum multivorans gained from comparative genomics and physiological studies.</title>
        <authorList>
            <person name="Goris T."/>
            <person name="Schubert T."/>
            <person name="Gadkari J."/>
            <person name="Wubet T."/>
            <person name="Tarkka M."/>
            <person name="Buscot F."/>
            <person name="Adrian L."/>
            <person name="Diekert G."/>
        </authorList>
    </citation>
    <scope>NUCLEOTIDE SEQUENCE [LARGE SCALE GENOMIC DNA]</scope>
    <source>
        <strain evidence="13">DM 12446 / JCM 15788 / NBRC 109480</strain>
    </source>
</reference>
<comment type="similarity">
    <text evidence="8">Belongs to the peptidase M48 family.</text>
</comment>
<dbReference type="InterPro" id="IPR032456">
    <property type="entry name" value="Peptidase_M48_N"/>
</dbReference>
<dbReference type="Gene3D" id="3.30.2010.10">
    <property type="entry name" value="Metalloproteases ('zincins'), catalytic domain"/>
    <property type="match status" value="1"/>
</dbReference>
<evidence type="ECO:0000313" key="13">
    <source>
        <dbReference type="Proteomes" id="UP000019322"/>
    </source>
</evidence>
<evidence type="ECO:0000256" key="2">
    <source>
        <dbReference type="ARBA" id="ARBA00022723"/>
    </source>
</evidence>
<proteinExistence type="inferred from homology"/>
<protein>
    <submittedName>
        <fullName evidence="12">Protease</fullName>
    </submittedName>
</protein>
<dbReference type="KEGG" id="smul:SMUL_2047"/>
<feature type="transmembrane region" description="Helical" evidence="9">
    <location>
        <begin position="181"/>
        <end position="208"/>
    </location>
</feature>
<feature type="transmembrane region" description="Helical" evidence="9">
    <location>
        <begin position="293"/>
        <end position="311"/>
    </location>
</feature>
<gene>
    <name evidence="12" type="ORF">SMUL_2047</name>
</gene>
<name>A0AA86E307_SULMK</name>
<dbReference type="Proteomes" id="UP000019322">
    <property type="component" value="Chromosome"/>
</dbReference>
<comment type="cofactor">
    <cofactor evidence="7 8">
        <name>Zn(2+)</name>
        <dbReference type="ChEBI" id="CHEBI:29105"/>
    </cofactor>
    <text evidence="7 8">Binds 1 zinc ion per subunit.</text>
</comment>
<accession>A0AA86E307</accession>
<dbReference type="EMBL" id="CP007201">
    <property type="protein sequence ID" value="AHJ13302.1"/>
    <property type="molecule type" value="Genomic_DNA"/>
</dbReference>
<feature type="active site" description="Proton donor" evidence="6">
    <location>
        <position position="362"/>
    </location>
</feature>
<dbReference type="PANTHER" id="PTHR10120">
    <property type="entry name" value="CAAX PRENYL PROTEASE 1"/>
    <property type="match status" value="1"/>
</dbReference>
<evidence type="ECO:0000256" key="6">
    <source>
        <dbReference type="PIRSR" id="PIRSR627057-1"/>
    </source>
</evidence>
<evidence type="ECO:0000256" key="3">
    <source>
        <dbReference type="ARBA" id="ARBA00022801"/>
    </source>
</evidence>
<feature type="active site" evidence="6">
    <location>
        <position position="284"/>
    </location>
</feature>
<keyword evidence="3 8" id="KW-0378">Hydrolase</keyword>
<dbReference type="CDD" id="cd07343">
    <property type="entry name" value="M48A_Zmpste24p_like"/>
    <property type="match status" value="1"/>
</dbReference>
<dbReference type="GO" id="GO:0046872">
    <property type="term" value="F:metal ion binding"/>
    <property type="evidence" value="ECO:0007669"/>
    <property type="project" value="UniProtKB-KW"/>
</dbReference>
<dbReference type="Pfam" id="PF16491">
    <property type="entry name" value="Peptidase_M48_N"/>
    <property type="match status" value="1"/>
</dbReference>
<feature type="transmembrane region" description="Helical" evidence="9">
    <location>
        <begin position="106"/>
        <end position="123"/>
    </location>
</feature>
<evidence type="ECO:0000259" key="10">
    <source>
        <dbReference type="Pfam" id="PF01435"/>
    </source>
</evidence>
<feature type="binding site" evidence="7">
    <location>
        <position position="358"/>
    </location>
    <ligand>
        <name>Zn(2+)</name>
        <dbReference type="ChEBI" id="CHEBI:29105"/>
        <note>catalytic</note>
    </ligand>
</feature>
<dbReference type="InterPro" id="IPR001915">
    <property type="entry name" value="Peptidase_M48"/>
</dbReference>
<evidence type="ECO:0000256" key="4">
    <source>
        <dbReference type="ARBA" id="ARBA00022833"/>
    </source>
</evidence>
<dbReference type="FunFam" id="3.30.2010.10:FF:000010">
    <property type="entry name" value="M48 family peptidase"/>
    <property type="match status" value="1"/>
</dbReference>
<feature type="transmembrane region" description="Helical" evidence="9">
    <location>
        <begin position="156"/>
        <end position="175"/>
    </location>
</feature>
<keyword evidence="4 7" id="KW-0862">Zinc</keyword>
<keyword evidence="5 8" id="KW-0482">Metalloprotease</keyword>
<feature type="binding site" evidence="7">
    <location>
        <position position="287"/>
    </location>
    <ligand>
        <name>Zn(2+)</name>
        <dbReference type="ChEBI" id="CHEBI:29105"/>
        <note>catalytic</note>
    </ligand>
</feature>
<feature type="transmembrane region" description="Helical" evidence="9">
    <location>
        <begin position="73"/>
        <end position="94"/>
    </location>
</feature>
<dbReference type="AlphaFoldDB" id="A0AA86E307"/>
<dbReference type="RefSeq" id="WP_223809690.1">
    <property type="nucleotide sequence ID" value="NZ_CP007201.1"/>
</dbReference>
<keyword evidence="9" id="KW-0812">Transmembrane</keyword>
<dbReference type="GO" id="GO:0004222">
    <property type="term" value="F:metalloendopeptidase activity"/>
    <property type="evidence" value="ECO:0007669"/>
    <property type="project" value="InterPro"/>
</dbReference>
<evidence type="ECO:0000256" key="9">
    <source>
        <dbReference type="SAM" id="Phobius"/>
    </source>
</evidence>
<evidence type="ECO:0000256" key="5">
    <source>
        <dbReference type="ARBA" id="ARBA00023049"/>
    </source>
</evidence>